<evidence type="ECO:0000256" key="3">
    <source>
        <dbReference type="ARBA" id="ARBA00008747"/>
    </source>
</evidence>
<sequence length="896" mass="94994">MGETARTVRTTCPYCGTGCGVKARVAPDGSVSIEGDPDHPANFGRLCVKGAALGETLGIEGRLLHPEIGGRRASWDEALDLVAARFAATIAEHGPDSVALYLSGQILTEDYYIANKLMKGFIGTANIDTNSRLCMASSVAGHKRAFGTDTVPNAYEDLEKADLVVLVGSNLAWCHPILFQRLSAAKADRPGLTVVTVDPRRTATSEISDLHLGLAPGSDVALFAGLLRHLEANGRRDADFVGRHTSGLDAALAAAEPWTVAAVATTTGLDEAAVAHFYALFAAIERVVTVYSQGVNQSSAGTDKVNAILNCHLLTGRIGREGSGPFSVTGQPNAMGGREVGGLANQLACHMEIADPAHRALVQAFWQAPRMAERPGLKAVELFEAVAQGRVKAVWIMGTNPVDSLPDADAVRTALAACPFVVVSDVMRTTDTTALAHVLLPAQAWSEKDGTVTNSERRISRQRAFRAPPGEARPDWWALAAVARRLGFGAAFSHESAAEIFAEHAALSGRENGGTRDFDISALAGIDRAGYDALAPFQWPWRAGEAATAEAKRFFANGRFYTSDGRARLVPTPFRAPAATVSEAFPFVLNTGRVRDQWHTMTRTGVAPRLSQHIAEPYVELAPEDAGALGIAPAALVSVTSPRGLIVARALVTERQRRGSVFVPIHWTDQFAGNARVDALVAPVTDPLSGQPELKASVARVAPWPATWYGFALATQRPDDMPADYWALARTGRGWRMELAGLDRPADWEALARVLLDDRKGEGLAFASYCDATAGGFRALAMRDGRVVGLLIAAREPVTASRDWLCSSFAAEEPVDVLGFLAGRPGGGCRDQGRKICVCFDVGAATIEEAIRREGLGSVDEVGRATGAGTGCGSCRPEISTILARQAAKEAAAAST</sequence>
<dbReference type="Gene3D" id="3.40.228.10">
    <property type="entry name" value="Dimethylsulfoxide Reductase, domain 2"/>
    <property type="match status" value="1"/>
</dbReference>
<evidence type="ECO:0000256" key="7">
    <source>
        <dbReference type="ARBA" id="ARBA00023002"/>
    </source>
</evidence>
<keyword evidence="5" id="KW-0500">Molybdenum</keyword>
<evidence type="ECO:0000256" key="4">
    <source>
        <dbReference type="ARBA" id="ARBA00022485"/>
    </source>
</evidence>
<dbReference type="Gene3D" id="2.40.40.20">
    <property type="match status" value="1"/>
</dbReference>
<feature type="domain" description="4Fe-4S Mo/W bis-MGD-type" evidence="11">
    <location>
        <begin position="5"/>
        <end position="61"/>
    </location>
</feature>
<keyword evidence="13" id="KW-1185">Reference proteome</keyword>
<reference evidence="12 13" key="1">
    <citation type="submission" date="2023-05" db="EMBL/GenBank/DDBJ databases">
        <title>Chelatococcus sp. nov., a moderately thermophilic bacterium isolated from hot spring microbial mat.</title>
        <authorList>
            <person name="Hu C.-J."/>
            <person name="Li W.-J."/>
        </authorList>
    </citation>
    <scope>NUCLEOTIDE SEQUENCE [LARGE SCALE GENOMIC DNA]</scope>
    <source>
        <strain evidence="12 13">SYSU G07232</strain>
    </source>
</reference>
<dbReference type="Pfam" id="PF01568">
    <property type="entry name" value="Molydop_binding"/>
    <property type="match status" value="1"/>
</dbReference>
<evidence type="ECO:0000256" key="2">
    <source>
        <dbReference type="ARBA" id="ARBA00001966"/>
    </source>
</evidence>
<dbReference type="InterPro" id="IPR007419">
    <property type="entry name" value="BFD-like_2Fe2S-bd_dom"/>
</dbReference>
<evidence type="ECO:0000256" key="10">
    <source>
        <dbReference type="ARBA" id="ARBA00023063"/>
    </source>
</evidence>
<evidence type="ECO:0000313" key="12">
    <source>
        <dbReference type="EMBL" id="MDJ1156995.1"/>
    </source>
</evidence>
<evidence type="ECO:0000259" key="11">
    <source>
        <dbReference type="PROSITE" id="PS51669"/>
    </source>
</evidence>
<dbReference type="InterPro" id="IPR027467">
    <property type="entry name" value="MopterinOxRdtase_cofactor_BS"/>
</dbReference>
<dbReference type="Pfam" id="PF04879">
    <property type="entry name" value="Molybdop_Fe4S4"/>
    <property type="match status" value="1"/>
</dbReference>
<dbReference type="CDD" id="cd02754">
    <property type="entry name" value="MopB_Nitrate-R-NapA-like"/>
    <property type="match status" value="1"/>
</dbReference>
<dbReference type="RefSeq" id="WP_283738983.1">
    <property type="nucleotide sequence ID" value="NZ_JASJEV010000001.1"/>
</dbReference>
<keyword evidence="6" id="KW-0479">Metal-binding</keyword>
<dbReference type="InterPro" id="IPR006656">
    <property type="entry name" value="Mopterin_OxRdtase"/>
</dbReference>
<name>A0ABT7ACA2_9HYPH</name>
<dbReference type="Gene3D" id="3.40.50.740">
    <property type="match status" value="1"/>
</dbReference>
<evidence type="ECO:0000256" key="6">
    <source>
        <dbReference type="ARBA" id="ARBA00022723"/>
    </source>
</evidence>
<dbReference type="InterPro" id="IPR041957">
    <property type="entry name" value="CT_Nitrate-R-NapA-like"/>
</dbReference>
<evidence type="ECO:0000256" key="9">
    <source>
        <dbReference type="ARBA" id="ARBA00023014"/>
    </source>
</evidence>
<dbReference type="PANTHER" id="PTHR43105:SF9">
    <property type="entry name" value="NADPH-FE(3+) OXIDOREDUCTASE SUBUNIT ALPHA"/>
    <property type="match status" value="1"/>
</dbReference>
<keyword evidence="9" id="KW-0411">Iron-sulfur</keyword>
<evidence type="ECO:0000313" key="13">
    <source>
        <dbReference type="Proteomes" id="UP001321492"/>
    </source>
</evidence>
<comment type="cofactor">
    <cofactor evidence="2">
        <name>[4Fe-4S] cluster</name>
        <dbReference type="ChEBI" id="CHEBI:49883"/>
    </cofactor>
</comment>
<protein>
    <submittedName>
        <fullName evidence="12">Molybdopterin-dependent oxidoreductase</fullName>
    </submittedName>
</protein>
<keyword evidence="8" id="KW-0408">Iron</keyword>
<evidence type="ECO:0000256" key="8">
    <source>
        <dbReference type="ARBA" id="ARBA00023004"/>
    </source>
</evidence>
<dbReference type="InterPro" id="IPR009010">
    <property type="entry name" value="Asp_de-COase-like_dom_sf"/>
</dbReference>
<dbReference type="Gene3D" id="1.10.10.1100">
    <property type="entry name" value="BFD-like [2Fe-2S]-binding domain"/>
    <property type="match status" value="1"/>
</dbReference>
<dbReference type="InterPro" id="IPR006657">
    <property type="entry name" value="MoPterin_dinucl-bd_dom"/>
</dbReference>
<accession>A0ABT7ACA2</accession>
<dbReference type="InterPro" id="IPR050123">
    <property type="entry name" value="Prok_molybdopt-oxidoreductase"/>
</dbReference>
<dbReference type="Pfam" id="PF00384">
    <property type="entry name" value="Molybdopterin"/>
    <property type="match status" value="1"/>
</dbReference>
<keyword evidence="4" id="KW-0004">4Fe-4S</keyword>
<dbReference type="PROSITE" id="PS51669">
    <property type="entry name" value="4FE4S_MOW_BIS_MGD"/>
    <property type="match status" value="1"/>
</dbReference>
<comment type="caution">
    <text evidence="12">The sequence shown here is derived from an EMBL/GenBank/DDBJ whole genome shotgun (WGS) entry which is preliminary data.</text>
</comment>
<dbReference type="SMART" id="SM00926">
    <property type="entry name" value="Molybdop_Fe4S4"/>
    <property type="match status" value="1"/>
</dbReference>
<gene>
    <name evidence="12" type="ORF">QNA08_01905</name>
</gene>
<evidence type="ECO:0000256" key="5">
    <source>
        <dbReference type="ARBA" id="ARBA00022505"/>
    </source>
</evidence>
<dbReference type="InterPro" id="IPR041854">
    <property type="entry name" value="BFD-like_2Fe2S-bd_dom_sf"/>
</dbReference>
<proteinExistence type="inferred from homology"/>
<dbReference type="Proteomes" id="UP001321492">
    <property type="component" value="Unassembled WGS sequence"/>
</dbReference>
<keyword evidence="10" id="KW-0534">Nitrate assimilation</keyword>
<dbReference type="EMBL" id="JASJEV010000001">
    <property type="protein sequence ID" value="MDJ1156995.1"/>
    <property type="molecule type" value="Genomic_DNA"/>
</dbReference>
<dbReference type="SUPFAM" id="SSF50692">
    <property type="entry name" value="ADC-like"/>
    <property type="match status" value="1"/>
</dbReference>
<evidence type="ECO:0000256" key="1">
    <source>
        <dbReference type="ARBA" id="ARBA00001942"/>
    </source>
</evidence>
<dbReference type="CDD" id="cd02791">
    <property type="entry name" value="MopB_CT_Nitrate-R-NapA-like"/>
    <property type="match status" value="1"/>
</dbReference>
<dbReference type="PROSITE" id="PS00551">
    <property type="entry name" value="MOLYBDOPTERIN_PROK_1"/>
    <property type="match status" value="1"/>
</dbReference>
<dbReference type="Gene3D" id="2.20.25.90">
    <property type="entry name" value="ADC-like domains"/>
    <property type="match status" value="1"/>
</dbReference>
<dbReference type="InterPro" id="IPR006963">
    <property type="entry name" value="Mopterin_OxRdtase_4Fe-4S_dom"/>
</dbReference>
<comment type="similarity">
    <text evidence="3">Belongs to the prokaryotic molybdopterin-containing oxidoreductase family. NasA/NapA/NarB subfamily.</text>
</comment>
<dbReference type="SUPFAM" id="SSF53706">
    <property type="entry name" value="Formate dehydrogenase/DMSO reductase, domains 1-3"/>
    <property type="match status" value="1"/>
</dbReference>
<comment type="cofactor">
    <cofactor evidence="1">
        <name>Mo-bis(molybdopterin guanine dinucleotide)</name>
        <dbReference type="ChEBI" id="CHEBI:60539"/>
    </cofactor>
</comment>
<dbReference type="Pfam" id="PF04324">
    <property type="entry name" value="Fer2_BFD"/>
    <property type="match status" value="1"/>
</dbReference>
<dbReference type="PANTHER" id="PTHR43105">
    <property type="entry name" value="RESPIRATORY NITRATE REDUCTASE"/>
    <property type="match status" value="1"/>
</dbReference>
<keyword evidence="7" id="KW-0560">Oxidoreductase</keyword>
<organism evidence="12 13">
    <name type="scientific">Chelatococcus albus</name>
    <dbReference type="NCBI Taxonomy" id="3047466"/>
    <lineage>
        <taxon>Bacteria</taxon>
        <taxon>Pseudomonadati</taxon>
        <taxon>Pseudomonadota</taxon>
        <taxon>Alphaproteobacteria</taxon>
        <taxon>Hyphomicrobiales</taxon>
        <taxon>Chelatococcaceae</taxon>
        <taxon>Chelatococcus</taxon>
    </lineage>
</organism>